<dbReference type="Pfam" id="PF15612">
    <property type="entry name" value="WHIM1"/>
    <property type="match status" value="1"/>
</dbReference>
<evidence type="ECO:0000256" key="1">
    <source>
        <dbReference type="ARBA" id="ARBA00004123"/>
    </source>
</evidence>
<organism evidence="6 7">
    <name type="scientific">Puccinia sorghi</name>
    <dbReference type="NCBI Taxonomy" id="27349"/>
    <lineage>
        <taxon>Eukaryota</taxon>
        <taxon>Fungi</taxon>
        <taxon>Dikarya</taxon>
        <taxon>Basidiomycota</taxon>
        <taxon>Pucciniomycotina</taxon>
        <taxon>Pucciniomycetes</taxon>
        <taxon>Pucciniales</taxon>
        <taxon>Pucciniaceae</taxon>
        <taxon>Puccinia</taxon>
    </lineage>
</organism>
<feature type="compositionally biased region" description="Acidic residues" evidence="4">
    <location>
        <begin position="1222"/>
        <end position="1244"/>
    </location>
</feature>
<feature type="region of interest" description="Disordered" evidence="4">
    <location>
        <begin position="1037"/>
        <end position="1064"/>
    </location>
</feature>
<feature type="region of interest" description="Disordered" evidence="4">
    <location>
        <begin position="303"/>
        <end position="326"/>
    </location>
</feature>
<feature type="region of interest" description="Disordered" evidence="4">
    <location>
        <begin position="369"/>
        <end position="399"/>
    </location>
</feature>
<feature type="compositionally biased region" description="Polar residues" evidence="4">
    <location>
        <begin position="700"/>
        <end position="715"/>
    </location>
</feature>
<dbReference type="InterPro" id="IPR013136">
    <property type="entry name" value="WSTF_Acf1_Cbp146"/>
</dbReference>
<comment type="subcellular location">
    <subcellularLocation>
        <location evidence="1 3">Nucleus</location>
    </subcellularLocation>
</comment>
<feature type="region of interest" description="Disordered" evidence="4">
    <location>
        <begin position="831"/>
        <end position="933"/>
    </location>
</feature>
<feature type="compositionally biased region" description="Polar residues" evidence="4">
    <location>
        <begin position="835"/>
        <end position="846"/>
    </location>
</feature>
<dbReference type="AlphaFoldDB" id="A0A0L6UT88"/>
<gene>
    <name evidence="6" type="ORF">VP01_40g4</name>
</gene>
<dbReference type="VEuPathDB" id="FungiDB:VP01_40g4"/>
<feature type="compositionally biased region" description="Polar residues" evidence="4">
    <location>
        <begin position="375"/>
        <end position="384"/>
    </location>
</feature>
<name>A0A0L6UT88_9BASI</name>
<accession>A0A0L6UT88</accession>
<dbReference type="PANTHER" id="PTHR32075:SF6">
    <property type="entry name" value="ISWI CHROMATIN-REMODELING COMPLEX SUBUNIT YPL216W-RELATED"/>
    <property type="match status" value="1"/>
</dbReference>
<dbReference type="EMBL" id="LAVV01009169">
    <property type="protein sequence ID" value="KNZ51080.1"/>
    <property type="molecule type" value="Genomic_DNA"/>
</dbReference>
<feature type="compositionally biased region" description="Basic and acidic residues" evidence="4">
    <location>
        <begin position="1054"/>
        <end position="1064"/>
    </location>
</feature>
<dbReference type="InterPro" id="IPR028941">
    <property type="entry name" value="WHIM2_dom"/>
</dbReference>
<dbReference type="Pfam" id="PF10537">
    <property type="entry name" value="WAC_Acf1_DNA_bd"/>
    <property type="match status" value="1"/>
</dbReference>
<comment type="caution">
    <text evidence="6">The sequence shown here is derived from an EMBL/GenBank/DDBJ whole genome shotgun (WGS) entry which is preliminary data.</text>
</comment>
<keyword evidence="7" id="KW-1185">Reference proteome</keyword>
<feature type="compositionally biased region" description="Polar residues" evidence="4">
    <location>
        <begin position="907"/>
        <end position="925"/>
    </location>
</feature>
<keyword evidence="2 3" id="KW-0539">Nucleus</keyword>
<evidence type="ECO:0000256" key="2">
    <source>
        <dbReference type="ARBA" id="ARBA00023242"/>
    </source>
</evidence>
<dbReference type="Proteomes" id="UP000037035">
    <property type="component" value="Unassembled WGS sequence"/>
</dbReference>
<evidence type="ECO:0000259" key="5">
    <source>
        <dbReference type="PROSITE" id="PS51136"/>
    </source>
</evidence>
<dbReference type="PANTHER" id="PTHR32075">
    <property type="entry name" value="ISWI CHROMATIN-REMODELING COMPLEX SUBUNIT YPL216W-RELATED"/>
    <property type="match status" value="1"/>
</dbReference>
<feature type="region of interest" description="Disordered" evidence="4">
    <location>
        <begin position="427"/>
        <end position="449"/>
    </location>
</feature>
<protein>
    <recommendedName>
        <fullName evidence="5">WAC domain-containing protein</fullName>
    </recommendedName>
</protein>
<proteinExistence type="predicted"/>
<reference evidence="6 7" key="1">
    <citation type="submission" date="2015-08" db="EMBL/GenBank/DDBJ databases">
        <title>Next Generation Sequencing and Analysis of the Genome of Puccinia sorghi L Schw, the Causal Agent of Maize Common Rust.</title>
        <authorList>
            <person name="Rochi L."/>
            <person name="Burguener G."/>
            <person name="Darino M."/>
            <person name="Turjanski A."/>
            <person name="Kreff E."/>
            <person name="Dieguez M.J."/>
            <person name="Sacco F."/>
        </authorList>
    </citation>
    <scope>NUCLEOTIDE SEQUENCE [LARGE SCALE GENOMIC DNA]</scope>
    <source>
        <strain evidence="6 7">RO10H11247</strain>
    </source>
</reference>
<dbReference type="OrthoDB" id="2500702at2759"/>
<evidence type="ECO:0000313" key="7">
    <source>
        <dbReference type="Proteomes" id="UP000037035"/>
    </source>
</evidence>
<evidence type="ECO:0000256" key="3">
    <source>
        <dbReference type="PROSITE-ProRule" id="PRU00475"/>
    </source>
</evidence>
<dbReference type="PROSITE" id="PS51136">
    <property type="entry name" value="WAC"/>
    <property type="match status" value="1"/>
</dbReference>
<sequence>MPLLHHAEVSPLPLPTQLGQLNPDTELWLIHSTGEIFTDYESYANRYIFYSQPIFTPKLLTQQHQQSTVSFFHAINIEHDQLDWLIQANFPTRLKQIILATINHQPTQLLPNIDRLVDYLYHLYHNRFNVGDKVSINLAFKNHNQPTPSSSSSSSSSSSVYDAKVLRVFPPKQIRDLDKNDYSHLIHLQSPQHFPIDLNQCLQFDDPTSYLYTIQLIDHEKSDHFGASYMEVETKKLSRHTDTFSKPLLKRFLQSILIPHSSNNPPFPRWIIHPDISIPTNIHPPPPIPVPNYKSLTKNILNNPTLKSNHHLEPDTKKRKKNNLQASHQTVTPSYQDYLNNPTHLNQSPLTCTQFFQLSPKQKTQLTYHPKHLDSQQQNNTSHTLIKKQQSNKKNKKTLEPIHPTIPTFLNGNPHHHPPHLNPQQLNSAHHTHNHSCTTTPSTATKESKKSIKYPIEDLDLDPFTVIDGRYLRRANPTPLKLPKKPIPSQRKLGRKFAQRLKIWSFVNIFKLNERRCRFDELDASLDNLTACLVKLILSQTRLRYPTTRTQRFTSISVLPFFATHPAQECQVMSIDEREYWVRKGLRFVNVTRRLHEFALNTTAGKRKLNRPILEEDWVMGLVEVMCHRGGIERLGCMARMLKYFFSTDATLLTIDHTIDQDVQPTDQISDSQKLHPNTKHAPSTSNFQPSAANLEGDSPLSSNLDDGLTVQESDLSVDGQDQDKDMEPEAGVETADEDGRRYGRSIRSQRNNPRQLRKTLMLRYAELPVDDKLTLIEFLCDLATESEQVRNYMEKCDERLTVVRREKADVNKEKRKVLEELARLEARRVEAAAQNDQKPSSTTELDSALPPNDEASSIKRQLKDPPADPPLAPAPSNEEILLSGNGVSAEPGEDCKPRPTPIEPPNTITSTCSQSVSLDSPQTKSHVKNPETVKPSAVFRPLETAVRTATLLARQIKPPSQTEEGTAGQLGREKRELEGQLFEIGLRELIFQERFRQLIGVTKLKPLGMDRFFCKYWWFDGIGGLEIHEDEDCDASTKHSRAGQEETEEETEKEAGSEGEDRQASTNWYAGCIFVSGPSMDEWDKISSAYGGHRKLLRRRFHEELGASDLSQLPEDEEHAEEVELKERLLGVDEWGIYETEEQIDELMVWLNAKGVRENGLKMNLKDWKEYITDGFHRRQALVSLRSPDGQGQDGQQDQCMSADSHVDVMDLNPAPHLDQIDGDLDGSDMSLGDDDNNNGDVP</sequence>
<feature type="region of interest" description="Disordered" evidence="4">
    <location>
        <begin position="1187"/>
        <end position="1244"/>
    </location>
</feature>
<dbReference type="GO" id="GO:0000781">
    <property type="term" value="C:chromosome, telomeric region"/>
    <property type="evidence" value="ECO:0007669"/>
    <property type="project" value="GOC"/>
</dbReference>
<evidence type="ECO:0000313" key="6">
    <source>
        <dbReference type="EMBL" id="KNZ51080.1"/>
    </source>
</evidence>
<feature type="region of interest" description="Disordered" evidence="4">
    <location>
        <begin position="665"/>
        <end position="753"/>
    </location>
</feature>
<feature type="compositionally biased region" description="Low complexity" evidence="4">
    <location>
        <begin position="1190"/>
        <end position="1200"/>
    </location>
</feature>
<evidence type="ECO:0000256" key="4">
    <source>
        <dbReference type="SAM" id="MobiDB-lite"/>
    </source>
</evidence>
<feature type="domain" description="WAC" evidence="5">
    <location>
        <begin position="25"/>
        <end position="142"/>
    </location>
</feature>
<dbReference type="STRING" id="27349.A0A0L6UT88"/>
<dbReference type="InterPro" id="IPR028942">
    <property type="entry name" value="WHIM1_dom"/>
</dbReference>
<dbReference type="Pfam" id="PF15613">
    <property type="entry name" value="WSD"/>
    <property type="match status" value="1"/>
</dbReference>
<feature type="compositionally biased region" description="Polar residues" evidence="4">
    <location>
        <begin position="435"/>
        <end position="445"/>
    </location>
</feature>
<dbReference type="GO" id="GO:0005634">
    <property type="term" value="C:nucleus"/>
    <property type="evidence" value="ECO:0007669"/>
    <property type="project" value="UniProtKB-SubCell"/>
</dbReference>
<dbReference type="GO" id="GO:0031509">
    <property type="term" value="P:subtelomeric heterochromatin formation"/>
    <property type="evidence" value="ECO:0007669"/>
    <property type="project" value="TreeGrafter"/>
</dbReference>
<feature type="compositionally biased region" description="Polar residues" evidence="4">
    <location>
        <begin position="665"/>
        <end position="692"/>
    </location>
</feature>